<keyword evidence="1" id="KW-0472">Membrane</keyword>
<feature type="non-terminal residue" evidence="2">
    <location>
        <position position="144"/>
    </location>
</feature>
<sequence>MSVTAPAEMCRLVVSGPGRQIEVAVPANVLVADLLPALLHHLGDNLADAGLAHGGWVLQRLAGPPLDEESTVALLGLQDGETVYLRPRADQLPPVDFDDLADGIATGVRTRSGLWRPEMIRWVALGAFVLLSGLGAVTLALPGP</sequence>
<feature type="transmembrane region" description="Helical" evidence="1">
    <location>
        <begin position="119"/>
        <end position="141"/>
    </location>
</feature>
<gene>
    <name evidence="2" type="primary">eccD</name>
    <name evidence="2" type="ORF">ACFQZ8_15475</name>
</gene>
<dbReference type="Proteomes" id="UP001597053">
    <property type="component" value="Unassembled WGS sequence"/>
</dbReference>
<protein>
    <submittedName>
        <fullName evidence="2">Type VII secretion integral membrane protein EccD</fullName>
    </submittedName>
</protein>
<name>A0ABW3A328_9ACTN</name>
<dbReference type="InterPro" id="IPR024962">
    <property type="entry name" value="YukD-like"/>
</dbReference>
<keyword evidence="3" id="KW-1185">Reference proteome</keyword>
<keyword evidence="1" id="KW-0812">Transmembrane</keyword>
<organism evidence="2 3">
    <name type="scientific">Micromonospora azadirachtae</name>
    <dbReference type="NCBI Taxonomy" id="1970735"/>
    <lineage>
        <taxon>Bacteria</taxon>
        <taxon>Bacillati</taxon>
        <taxon>Actinomycetota</taxon>
        <taxon>Actinomycetes</taxon>
        <taxon>Micromonosporales</taxon>
        <taxon>Micromonosporaceae</taxon>
        <taxon>Micromonospora</taxon>
    </lineage>
</organism>
<accession>A0ABW3A328</accession>
<reference evidence="3" key="1">
    <citation type="journal article" date="2019" name="Int. J. Syst. Evol. Microbiol.">
        <title>The Global Catalogue of Microorganisms (GCM) 10K type strain sequencing project: providing services to taxonomists for standard genome sequencing and annotation.</title>
        <authorList>
            <consortium name="The Broad Institute Genomics Platform"/>
            <consortium name="The Broad Institute Genome Sequencing Center for Infectious Disease"/>
            <person name="Wu L."/>
            <person name="Ma J."/>
        </authorList>
    </citation>
    <scope>NUCLEOTIDE SEQUENCE [LARGE SCALE GENOMIC DNA]</scope>
    <source>
        <strain evidence="3">JCM 32148</strain>
    </source>
</reference>
<proteinExistence type="predicted"/>
<dbReference type="EMBL" id="JBHTHM010000764">
    <property type="protein sequence ID" value="MFD0785306.1"/>
    <property type="molecule type" value="Genomic_DNA"/>
</dbReference>
<dbReference type="InterPro" id="IPR006707">
    <property type="entry name" value="T7SS_EccD"/>
</dbReference>
<evidence type="ECO:0000256" key="1">
    <source>
        <dbReference type="SAM" id="Phobius"/>
    </source>
</evidence>
<dbReference type="NCBIfam" id="TIGR03920">
    <property type="entry name" value="T7SS_EccD"/>
    <property type="match status" value="1"/>
</dbReference>
<dbReference type="Pfam" id="PF08817">
    <property type="entry name" value="YukD"/>
    <property type="match status" value="1"/>
</dbReference>
<dbReference type="Gene3D" id="3.10.20.90">
    <property type="entry name" value="Phosphatidylinositol 3-kinase Catalytic Subunit, Chain A, domain 1"/>
    <property type="match status" value="1"/>
</dbReference>
<comment type="caution">
    <text evidence="2">The sequence shown here is derived from an EMBL/GenBank/DDBJ whole genome shotgun (WGS) entry which is preliminary data.</text>
</comment>
<evidence type="ECO:0000313" key="3">
    <source>
        <dbReference type="Proteomes" id="UP001597053"/>
    </source>
</evidence>
<keyword evidence="1" id="KW-1133">Transmembrane helix</keyword>
<evidence type="ECO:0000313" key="2">
    <source>
        <dbReference type="EMBL" id="MFD0785306.1"/>
    </source>
</evidence>